<sequence>MSTRSREQDLLDFARAGVTIDEIARRLDYPDPDQARVALAVLLREATPELRTDDVAVLLEWERLDRLHVAVWPKAMKGDVAAVEQALRIGDRRRQIKADLARAPQAQERRGVATGPWGGAR</sequence>
<protein>
    <submittedName>
        <fullName evidence="2">Uncharacterized protein</fullName>
    </submittedName>
</protein>
<feature type="region of interest" description="Disordered" evidence="1">
    <location>
        <begin position="98"/>
        <end position="121"/>
    </location>
</feature>
<comment type="caution">
    <text evidence="2">The sequence shown here is derived from an EMBL/GenBank/DDBJ whole genome shotgun (WGS) entry which is preliminary data.</text>
</comment>
<reference evidence="2 3" key="1">
    <citation type="submission" date="2017-10" db="EMBL/GenBank/DDBJ databases">
        <title>Sequencing the genomes of 1000 actinobacteria strains.</title>
        <authorList>
            <person name="Klenk H.-P."/>
        </authorList>
    </citation>
    <scope>NUCLEOTIDE SEQUENCE [LARGE SCALE GENOMIC DNA]</scope>
    <source>
        <strain evidence="2 3">DSM 21801</strain>
    </source>
</reference>
<name>A0A2A9CZP6_9MICO</name>
<gene>
    <name evidence="2" type="ORF">ATL40_1439</name>
</gene>
<organism evidence="2 3">
    <name type="scientific">Serinibacter salmoneus</name>
    <dbReference type="NCBI Taxonomy" id="556530"/>
    <lineage>
        <taxon>Bacteria</taxon>
        <taxon>Bacillati</taxon>
        <taxon>Actinomycetota</taxon>
        <taxon>Actinomycetes</taxon>
        <taxon>Micrococcales</taxon>
        <taxon>Beutenbergiaceae</taxon>
        <taxon>Serinibacter</taxon>
    </lineage>
</organism>
<proteinExistence type="predicted"/>
<keyword evidence="3" id="KW-1185">Reference proteome</keyword>
<dbReference type="Proteomes" id="UP000224915">
    <property type="component" value="Unassembled WGS sequence"/>
</dbReference>
<evidence type="ECO:0000313" key="2">
    <source>
        <dbReference type="EMBL" id="PFG19863.1"/>
    </source>
</evidence>
<dbReference type="AlphaFoldDB" id="A0A2A9CZP6"/>
<accession>A0A2A9CZP6</accession>
<dbReference type="EMBL" id="PDJD01000001">
    <property type="protein sequence ID" value="PFG19863.1"/>
    <property type="molecule type" value="Genomic_DNA"/>
</dbReference>
<evidence type="ECO:0000313" key="3">
    <source>
        <dbReference type="Proteomes" id="UP000224915"/>
    </source>
</evidence>
<dbReference type="OrthoDB" id="5070684at2"/>
<dbReference type="RefSeq" id="WP_098468924.1">
    <property type="nucleotide sequence ID" value="NZ_PDJD01000001.1"/>
</dbReference>
<evidence type="ECO:0000256" key="1">
    <source>
        <dbReference type="SAM" id="MobiDB-lite"/>
    </source>
</evidence>